<evidence type="ECO:0000256" key="8">
    <source>
        <dbReference type="ARBA" id="ARBA00023125"/>
    </source>
</evidence>
<dbReference type="GO" id="GO:0005829">
    <property type="term" value="C:cytosol"/>
    <property type="evidence" value="ECO:0007669"/>
    <property type="project" value="Ensembl"/>
</dbReference>
<keyword evidence="16" id="KW-1185">Reference proteome</keyword>
<keyword evidence="2" id="KW-0678">Repressor</keyword>
<dbReference type="AlphaFoldDB" id="A0A8D2D131"/>
<dbReference type="InterPro" id="IPR036236">
    <property type="entry name" value="Znf_C2H2_sf"/>
</dbReference>
<evidence type="ECO:0000256" key="4">
    <source>
        <dbReference type="ARBA" id="ARBA00022737"/>
    </source>
</evidence>
<dbReference type="PROSITE" id="PS50157">
    <property type="entry name" value="ZINC_FINGER_C2H2_2"/>
    <property type="match status" value="3"/>
</dbReference>
<evidence type="ECO:0000256" key="13">
    <source>
        <dbReference type="SAM" id="MobiDB-lite"/>
    </source>
</evidence>
<feature type="region of interest" description="Disordered" evidence="13">
    <location>
        <begin position="156"/>
        <end position="209"/>
    </location>
</feature>
<evidence type="ECO:0000256" key="2">
    <source>
        <dbReference type="ARBA" id="ARBA00022491"/>
    </source>
</evidence>
<evidence type="ECO:0000256" key="6">
    <source>
        <dbReference type="ARBA" id="ARBA00022833"/>
    </source>
</evidence>
<organism evidence="15 16">
    <name type="scientific">Sciurus vulgaris</name>
    <name type="common">Eurasian red squirrel</name>
    <dbReference type="NCBI Taxonomy" id="55149"/>
    <lineage>
        <taxon>Eukaryota</taxon>
        <taxon>Metazoa</taxon>
        <taxon>Chordata</taxon>
        <taxon>Craniata</taxon>
        <taxon>Vertebrata</taxon>
        <taxon>Euteleostomi</taxon>
        <taxon>Mammalia</taxon>
        <taxon>Eutheria</taxon>
        <taxon>Euarchontoglires</taxon>
        <taxon>Glires</taxon>
        <taxon>Rodentia</taxon>
        <taxon>Sciuromorpha</taxon>
        <taxon>Sciuridae</taxon>
        <taxon>Sciurinae</taxon>
        <taxon>Sciurini</taxon>
        <taxon>Sciurus</taxon>
    </lineage>
</organism>
<evidence type="ECO:0000313" key="16">
    <source>
        <dbReference type="Proteomes" id="UP000694564"/>
    </source>
</evidence>
<evidence type="ECO:0000313" key="15">
    <source>
        <dbReference type="Ensembl" id="ENSSVLP00005017912.1"/>
    </source>
</evidence>
<feature type="region of interest" description="Disordered" evidence="13">
    <location>
        <begin position="645"/>
        <end position="680"/>
    </location>
</feature>
<feature type="compositionally biased region" description="Basic and acidic residues" evidence="13">
    <location>
        <begin position="457"/>
        <end position="475"/>
    </location>
</feature>
<dbReference type="GO" id="GO:0000981">
    <property type="term" value="F:DNA-binding transcription factor activity, RNA polymerase II-specific"/>
    <property type="evidence" value="ECO:0007669"/>
    <property type="project" value="TreeGrafter"/>
</dbReference>
<keyword evidence="10" id="KW-0539">Nucleus</keyword>
<evidence type="ECO:0000256" key="11">
    <source>
        <dbReference type="ARBA" id="ARBA00067846"/>
    </source>
</evidence>
<feature type="compositionally biased region" description="Low complexity" evidence="13">
    <location>
        <begin position="798"/>
        <end position="814"/>
    </location>
</feature>
<evidence type="ECO:0000256" key="12">
    <source>
        <dbReference type="PROSITE-ProRule" id="PRU00042"/>
    </source>
</evidence>
<dbReference type="Gene3D" id="3.30.160.60">
    <property type="entry name" value="Classic Zinc Finger"/>
    <property type="match status" value="2"/>
</dbReference>
<keyword evidence="4" id="KW-0677">Repeat</keyword>
<dbReference type="PANTHER" id="PTHR24409:SF319">
    <property type="entry name" value="ZINC FINGER PROTEIN 438"/>
    <property type="match status" value="1"/>
</dbReference>
<dbReference type="PROSITE" id="PS00028">
    <property type="entry name" value="ZINC_FINGER_C2H2_1"/>
    <property type="match status" value="4"/>
</dbReference>
<feature type="region of interest" description="Disordered" evidence="13">
    <location>
        <begin position="457"/>
        <end position="478"/>
    </location>
</feature>
<keyword evidence="9" id="KW-0804">Transcription</keyword>
<feature type="region of interest" description="Disordered" evidence="13">
    <location>
        <begin position="798"/>
        <end position="819"/>
    </location>
</feature>
<feature type="domain" description="C2H2-type" evidence="14">
    <location>
        <begin position="585"/>
        <end position="612"/>
    </location>
</feature>
<keyword evidence="8" id="KW-0238">DNA-binding</keyword>
<dbReference type="PANTHER" id="PTHR24409">
    <property type="entry name" value="ZINC FINGER PROTEIN 142"/>
    <property type="match status" value="1"/>
</dbReference>
<keyword evidence="6" id="KW-0862">Zinc</keyword>
<protein>
    <recommendedName>
        <fullName evidence="11">Zinc finger protein 438</fullName>
    </recommendedName>
</protein>
<feature type="domain" description="C2H2-type" evidence="14">
    <location>
        <begin position="829"/>
        <end position="857"/>
    </location>
</feature>
<dbReference type="Ensembl" id="ENSSVLT00005019932.1">
    <property type="protein sequence ID" value="ENSSVLP00005017912.1"/>
    <property type="gene ID" value="ENSSVLG00005014347.1"/>
</dbReference>
<dbReference type="GO" id="GO:0005654">
    <property type="term" value="C:nucleoplasm"/>
    <property type="evidence" value="ECO:0007669"/>
    <property type="project" value="Ensembl"/>
</dbReference>
<dbReference type="GO" id="GO:0008270">
    <property type="term" value="F:zinc ion binding"/>
    <property type="evidence" value="ECO:0007669"/>
    <property type="project" value="UniProtKB-KW"/>
</dbReference>
<feature type="domain" description="C2H2-type" evidence="14">
    <location>
        <begin position="557"/>
        <end position="584"/>
    </location>
</feature>
<keyword evidence="5 12" id="KW-0863">Zinc-finger</keyword>
<gene>
    <name evidence="15" type="primary">ZNF438</name>
</gene>
<dbReference type="SMART" id="SM00355">
    <property type="entry name" value="ZnF_C2H2"/>
    <property type="match status" value="5"/>
</dbReference>
<reference evidence="15" key="1">
    <citation type="submission" date="2025-08" db="UniProtKB">
        <authorList>
            <consortium name="Ensembl"/>
        </authorList>
    </citation>
    <scope>IDENTIFICATION</scope>
</reference>
<name>A0A8D2D131_SCIVU</name>
<evidence type="ECO:0000256" key="1">
    <source>
        <dbReference type="ARBA" id="ARBA00004123"/>
    </source>
</evidence>
<keyword evidence="3" id="KW-0479">Metal-binding</keyword>
<evidence type="ECO:0000256" key="9">
    <source>
        <dbReference type="ARBA" id="ARBA00023163"/>
    </source>
</evidence>
<reference evidence="15" key="2">
    <citation type="submission" date="2025-09" db="UniProtKB">
        <authorList>
            <consortium name="Ensembl"/>
        </authorList>
    </citation>
    <scope>IDENTIFICATION</scope>
</reference>
<dbReference type="FunFam" id="3.30.160.60:FF:003312">
    <property type="entry name" value="Zinc finger protein 438"/>
    <property type="match status" value="1"/>
</dbReference>
<proteinExistence type="predicted"/>
<feature type="compositionally biased region" description="Polar residues" evidence="13">
    <location>
        <begin position="55"/>
        <end position="84"/>
    </location>
</feature>
<comment type="subcellular location">
    <subcellularLocation>
        <location evidence="1">Nucleus</location>
    </subcellularLocation>
</comment>
<dbReference type="Proteomes" id="UP000694564">
    <property type="component" value="Chromosome 12"/>
</dbReference>
<dbReference type="GO" id="GO:0000977">
    <property type="term" value="F:RNA polymerase II transcription regulatory region sequence-specific DNA binding"/>
    <property type="evidence" value="ECO:0007669"/>
    <property type="project" value="TreeGrafter"/>
</dbReference>
<keyword evidence="7" id="KW-0805">Transcription regulation</keyword>
<evidence type="ECO:0000256" key="7">
    <source>
        <dbReference type="ARBA" id="ARBA00023015"/>
    </source>
</evidence>
<evidence type="ECO:0000256" key="10">
    <source>
        <dbReference type="ARBA" id="ARBA00023242"/>
    </source>
</evidence>
<evidence type="ECO:0000256" key="3">
    <source>
        <dbReference type="ARBA" id="ARBA00022723"/>
    </source>
</evidence>
<sequence length="881" mass="97463">MTSQLFSNYYLCSVIFRKVAIQVKFIIMQNPLSGPPKDQGDVSMSTSPVEKHLSPQMSESPGKTVCTVESSNTSGTTQSGKGLQNKSQFRTIAPKIVPKVLTSRVLPCHSPSLSDQGNLGPSIKPLGMPTQNYALMQVAGQEGTFSLVALPHVASPQPVQKPRMPENLKLPIPRYQPPRSNKGSRRKTILSSPESGCNKSPAQTQMCPQMSPVPAHPEIPHKPSPCKKLPSLDKAPASINTAILTSGSGHRDSRSPVTNNHGDVTPPAMPALSTPGEPCAKQSFPKISERVNFTSKKIPSKPSAVASEKLKEQVDHAKAITSLSPTILGGTVQLISSVPRGKLPILPYSRMKTAEVCKIESDANIADFSLLGADCDKRFSITEDFNAATKMASKMPVPQVSKQSLCESAFCPVTKLDLNHKTKLNGGAAKRRGRKRKIPDEILTFQGKRRKCILNKCRDGKERAKNDPQESRDQKPGVLKKYRSIMPKPVIVVSALAPLASPAAVLPSQTPSSLGQDTLLNNSLTSKYLSCKQNDSPSSKPNSVFRNGFSGIKKPWYRCHVCNHHFQFKQHLRDHMNTHTNKRPYSCRICRKAYVRSGSLSTHMRLHHSENRLKKLVCCEFCAKVFGHIRVYFGHLKEVHRVVISTEPSPNEPQPGAMPKNRDRDPSMQGMEGPLERENKSSLEEDFLLNQADEVKLQIKCGRCQITAQSFAEIKFHLLYVHGEEIQGRLQEGILPGTKGAQEALVKHAAPDWKQHPERRRQVKACASEEEYRALPKLRRPLYLHHQNGVEILMENEGGQQGANEPGEEPQGPECPSPHTVLLWSHSGFNCLLCAQTLGRKEELFLHWEHRHNCEDPSKLWAILSTFSNQGVIELSSKTGK</sequence>
<dbReference type="GeneTree" id="ENSGT00390000014526"/>
<dbReference type="SUPFAM" id="SSF57667">
    <property type="entry name" value="beta-beta-alpha zinc fingers"/>
    <property type="match status" value="1"/>
</dbReference>
<dbReference type="OrthoDB" id="3437960at2759"/>
<accession>A0A8D2D131</accession>
<dbReference type="InterPro" id="IPR013087">
    <property type="entry name" value="Znf_C2H2_type"/>
</dbReference>
<dbReference type="FunFam" id="3.30.160.60:FF:000946">
    <property type="entry name" value="Zinc finger protein 438"/>
    <property type="match status" value="1"/>
</dbReference>
<evidence type="ECO:0000256" key="5">
    <source>
        <dbReference type="ARBA" id="ARBA00022771"/>
    </source>
</evidence>
<feature type="compositionally biased region" description="Polar residues" evidence="13">
    <location>
        <begin position="189"/>
        <end position="208"/>
    </location>
</feature>
<feature type="region of interest" description="Disordered" evidence="13">
    <location>
        <begin position="244"/>
        <end position="266"/>
    </location>
</feature>
<feature type="region of interest" description="Disordered" evidence="13">
    <location>
        <begin position="32"/>
        <end position="84"/>
    </location>
</feature>
<evidence type="ECO:0000259" key="14">
    <source>
        <dbReference type="PROSITE" id="PS50157"/>
    </source>
</evidence>